<keyword evidence="2" id="KW-1185">Reference proteome</keyword>
<dbReference type="Proteomes" id="UP001488838">
    <property type="component" value="Unassembled WGS sequence"/>
</dbReference>
<gene>
    <name evidence="1" type="ORF">U0070_012504</name>
</gene>
<protein>
    <submittedName>
        <fullName evidence="1">Uncharacterized protein</fullName>
    </submittedName>
</protein>
<evidence type="ECO:0000313" key="2">
    <source>
        <dbReference type="Proteomes" id="UP001488838"/>
    </source>
</evidence>
<proteinExistence type="predicted"/>
<sequence>MPQLDKELSESPESPWCPILTQTKIQQDNKFFRSPNLCTFDSHLKGRPGDLADFCCGTLWDNGKTSPMSPLWHLREPRTKDLDGKNLSAISGNPGHESCCLRG</sequence>
<name>A0AAW0HKX3_MYOGA</name>
<organism evidence="1 2">
    <name type="scientific">Myodes glareolus</name>
    <name type="common">Bank vole</name>
    <name type="synonym">Clethrionomys glareolus</name>
    <dbReference type="NCBI Taxonomy" id="447135"/>
    <lineage>
        <taxon>Eukaryota</taxon>
        <taxon>Metazoa</taxon>
        <taxon>Chordata</taxon>
        <taxon>Craniata</taxon>
        <taxon>Vertebrata</taxon>
        <taxon>Euteleostomi</taxon>
        <taxon>Mammalia</taxon>
        <taxon>Eutheria</taxon>
        <taxon>Euarchontoglires</taxon>
        <taxon>Glires</taxon>
        <taxon>Rodentia</taxon>
        <taxon>Myomorpha</taxon>
        <taxon>Muroidea</taxon>
        <taxon>Cricetidae</taxon>
        <taxon>Arvicolinae</taxon>
        <taxon>Myodes</taxon>
    </lineage>
</organism>
<comment type="caution">
    <text evidence="1">The sequence shown here is derived from an EMBL/GenBank/DDBJ whole genome shotgun (WGS) entry which is preliminary data.</text>
</comment>
<dbReference type="AlphaFoldDB" id="A0AAW0HKX3"/>
<evidence type="ECO:0000313" key="1">
    <source>
        <dbReference type="EMBL" id="KAK7803389.1"/>
    </source>
</evidence>
<dbReference type="EMBL" id="JBBHLL010000421">
    <property type="protein sequence ID" value="KAK7803389.1"/>
    <property type="molecule type" value="Genomic_DNA"/>
</dbReference>
<reference evidence="1 2" key="1">
    <citation type="journal article" date="2023" name="bioRxiv">
        <title>Conserved and derived expression patterns and positive selection on dental genes reveal complex evolutionary context of ever-growing rodent molars.</title>
        <authorList>
            <person name="Calamari Z.T."/>
            <person name="Song A."/>
            <person name="Cohen E."/>
            <person name="Akter M."/>
            <person name="Roy R.D."/>
            <person name="Hallikas O."/>
            <person name="Christensen M.M."/>
            <person name="Li P."/>
            <person name="Marangoni P."/>
            <person name="Jernvall J."/>
            <person name="Klein O.D."/>
        </authorList>
    </citation>
    <scope>NUCLEOTIDE SEQUENCE [LARGE SCALE GENOMIC DNA]</scope>
    <source>
        <strain evidence="1">V071</strain>
    </source>
</reference>
<accession>A0AAW0HKX3</accession>